<evidence type="ECO:0000313" key="1">
    <source>
        <dbReference type="EMBL" id="KAJ8560737.1"/>
    </source>
</evidence>
<evidence type="ECO:0000313" key="2">
    <source>
        <dbReference type="Proteomes" id="UP001152561"/>
    </source>
</evidence>
<dbReference type="AlphaFoldDB" id="A0A9Q1MHZ4"/>
<comment type="caution">
    <text evidence="1">The sequence shown here is derived from an EMBL/GenBank/DDBJ whole genome shotgun (WGS) entry which is preliminary data.</text>
</comment>
<protein>
    <submittedName>
        <fullName evidence="1">Uncharacterized protein</fullName>
    </submittedName>
</protein>
<accession>A0A9Q1MHZ4</accession>
<dbReference type="Proteomes" id="UP001152561">
    <property type="component" value="Unassembled WGS sequence"/>
</dbReference>
<dbReference type="EMBL" id="JAJAGQ010000006">
    <property type="protein sequence ID" value="KAJ8560737.1"/>
    <property type="molecule type" value="Genomic_DNA"/>
</dbReference>
<sequence length="192" mass="21969">MDAELFDLTCRSIPDIKATMNCALTIFQCVVLAFIAHSAEIVTIHGNLLVRIADYCSIDPISGYDMEVCDLLFISKAQDTKQLESKSEAMCDIYPILENDLSHTGRFHLMETTGQDIGHSWYCYRFAGIDLHGWSTLHGFIDPRHTRNDMEQLGLTFHQNYENKCRCTPPPLQFNWIFKTLGVYLTCLLTTY</sequence>
<proteinExistence type="predicted"/>
<gene>
    <name evidence="1" type="ORF">K7X08_022597</name>
</gene>
<organism evidence="1 2">
    <name type="scientific">Anisodus acutangulus</name>
    <dbReference type="NCBI Taxonomy" id="402998"/>
    <lineage>
        <taxon>Eukaryota</taxon>
        <taxon>Viridiplantae</taxon>
        <taxon>Streptophyta</taxon>
        <taxon>Embryophyta</taxon>
        <taxon>Tracheophyta</taxon>
        <taxon>Spermatophyta</taxon>
        <taxon>Magnoliopsida</taxon>
        <taxon>eudicotyledons</taxon>
        <taxon>Gunneridae</taxon>
        <taxon>Pentapetalae</taxon>
        <taxon>asterids</taxon>
        <taxon>lamiids</taxon>
        <taxon>Solanales</taxon>
        <taxon>Solanaceae</taxon>
        <taxon>Solanoideae</taxon>
        <taxon>Hyoscyameae</taxon>
        <taxon>Anisodus</taxon>
    </lineage>
</organism>
<keyword evidence="2" id="KW-1185">Reference proteome</keyword>
<name>A0A9Q1MHZ4_9SOLA</name>
<reference evidence="2" key="1">
    <citation type="journal article" date="2023" name="Proc. Natl. Acad. Sci. U.S.A.">
        <title>Genomic and structural basis for evolution of tropane alkaloid biosynthesis.</title>
        <authorList>
            <person name="Wanga Y.-J."/>
            <person name="Taina T."/>
            <person name="Yua J.-Y."/>
            <person name="Lia J."/>
            <person name="Xua B."/>
            <person name="Chenc J."/>
            <person name="D'Auriad J.C."/>
            <person name="Huanga J.-P."/>
            <person name="Huanga S.-X."/>
        </authorList>
    </citation>
    <scope>NUCLEOTIDE SEQUENCE [LARGE SCALE GENOMIC DNA]</scope>
    <source>
        <strain evidence="2">cv. KIB-2019</strain>
    </source>
</reference>